<protein>
    <submittedName>
        <fullName evidence="2">Uncharacterized protein</fullName>
    </submittedName>
</protein>
<dbReference type="Proteomes" id="UP000386466">
    <property type="component" value="Unassembled WGS sequence"/>
</dbReference>
<evidence type="ECO:0000313" key="2">
    <source>
        <dbReference type="EMBL" id="VFV24729.1"/>
    </source>
</evidence>
<organism evidence="2 3">
    <name type="scientific">Lynx pardinus</name>
    <name type="common">Iberian lynx</name>
    <name type="synonym">Felis pardina</name>
    <dbReference type="NCBI Taxonomy" id="191816"/>
    <lineage>
        <taxon>Eukaryota</taxon>
        <taxon>Metazoa</taxon>
        <taxon>Chordata</taxon>
        <taxon>Craniata</taxon>
        <taxon>Vertebrata</taxon>
        <taxon>Euteleostomi</taxon>
        <taxon>Mammalia</taxon>
        <taxon>Eutheria</taxon>
        <taxon>Laurasiatheria</taxon>
        <taxon>Carnivora</taxon>
        <taxon>Feliformia</taxon>
        <taxon>Felidae</taxon>
        <taxon>Felinae</taxon>
        <taxon>Lynx</taxon>
    </lineage>
</organism>
<name>A0A485MW71_LYNPA</name>
<proteinExistence type="predicted"/>
<evidence type="ECO:0000313" key="3">
    <source>
        <dbReference type="Proteomes" id="UP000386466"/>
    </source>
</evidence>
<feature type="compositionally biased region" description="Low complexity" evidence="1">
    <location>
        <begin position="107"/>
        <end position="120"/>
    </location>
</feature>
<gene>
    <name evidence="2" type="ORF">LYPA_23C012170</name>
</gene>
<sequence>MKGSSAQRPLPNRAWRALRHLRAPEPGEAHSAGGMARRPGEAANGRLWGKAGPSPPGPRPSRAALGDPRLEIAPRRRRRRHGQGLCRPEGGGDPDGPAPQKGLGAWGPASSREGSPGSPGARRRGDALGPAKGGGAVAPTPSRLAL</sequence>
<accession>A0A485MW71</accession>
<evidence type="ECO:0000256" key="1">
    <source>
        <dbReference type="SAM" id="MobiDB-lite"/>
    </source>
</evidence>
<feature type="region of interest" description="Disordered" evidence="1">
    <location>
        <begin position="1"/>
        <end position="146"/>
    </location>
</feature>
<reference evidence="2 3" key="1">
    <citation type="submission" date="2019-01" db="EMBL/GenBank/DDBJ databases">
        <authorList>
            <person name="Alioto T."/>
            <person name="Alioto T."/>
        </authorList>
    </citation>
    <scope>NUCLEOTIDE SEQUENCE [LARGE SCALE GENOMIC DNA]</scope>
</reference>
<dbReference type="AlphaFoldDB" id="A0A485MW71"/>
<dbReference type="EMBL" id="CAAGRJ010006848">
    <property type="protein sequence ID" value="VFV24729.1"/>
    <property type="molecule type" value="Genomic_DNA"/>
</dbReference>
<keyword evidence="3" id="KW-1185">Reference proteome</keyword>